<proteinExistence type="predicted"/>
<organism evidence="2 3">
    <name type="scientific">Oceanispirochaeta crateris</name>
    <dbReference type="NCBI Taxonomy" id="2518645"/>
    <lineage>
        <taxon>Bacteria</taxon>
        <taxon>Pseudomonadati</taxon>
        <taxon>Spirochaetota</taxon>
        <taxon>Spirochaetia</taxon>
        <taxon>Spirochaetales</taxon>
        <taxon>Spirochaetaceae</taxon>
        <taxon>Oceanispirochaeta</taxon>
    </lineage>
</organism>
<name>A0A5C1QMA1_9SPIO</name>
<accession>A0A5C1QMA1</accession>
<evidence type="ECO:0000313" key="2">
    <source>
        <dbReference type="EMBL" id="QEN08329.1"/>
    </source>
</evidence>
<dbReference type="RefSeq" id="WP_149486409.1">
    <property type="nucleotide sequence ID" value="NZ_CP036150.1"/>
</dbReference>
<sequence length="111" mass="13186">MWHDSGPAESRKTEEVAMTEEDLERVSGVSRYHERMWIQRDESGKIKQVFDGDLKPIETMMLYRSFECETQENGFVYKGEFIPLEGAREYARKRSQGYQRRNYGHTIEEVL</sequence>
<reference evidence="2 3" key="1">
    <citation type="submission" date="2019-02" db="EMBL/GenBank/DDBJ databases">
        <title>Complete Genome Sequence and Methylome Analysis of free living Spirochaetas.</title>
        <authorList>
            <person name="Fomenkov A."/>
            <person name="Dubinina G."/>
            <person name="Leshcheva N."/>
            <person name="Mikheeva N."/>
            <person name="Grabovich M."/>
            <person name="Vincze T."/>
            <person name="Roberts R.J."/>
        </authorList>
    </citation>
    <scope>NUCLEOTIDE SEQUENCE [LARGE SCALE GENOMIC DNA]</scope>
    <source>
        <strain evidence="2 3">K2</strain>
    </source>
</reference>
<keyword evidence="3" id="KW-1185">Reference proteome</keyword>
<protein>
    <submittedName>
        <fullName evidence="2">Uncharacterized protein</fullName>
    </submittedName>
</protein>
<dbReference type="OrthoDB" id="9852216at2"/>
<evidence type="ECO:0000256" key="1">
    <source>
        <dbReference type="SAM" id="MobiDB-lite"/>
    </source>
</evidence>
<dbReference type="Proteomes" id="UP000324209">
    <property type="component" value="Chromosome"/>
</dbReference>
<dbReference type="EMBL" id="CP036150">
    <property type="protein sequence ID" value="QEN08329.1"/>
    <property type="molecule type" value="Genomic_DNA"/>
</dbReference>
<evidence type="ECO:0000313" key="3">
    <source>
        <dbReference type="Proteomes" id="UP000324209"/>
    </source>
</evidence>
<dbReference type="KEGG" id="ock:EXM22_10135"/>
<gene>
    <name evidence="2" type="ORF">EXM22_10135</name>
</gene>
<dbReference type="AlphaFoldDB" id="A0A5C1QMA1"/>
<feature type="region of interest" description="Disordered" evidence="1">
    <location>
        <begin position="1"/>
        <end position="20"/>
    </location>
</feature>